<evidence type="ECO:0000313" key="1">
    <source>
        <dbReference type="EMBL" id="SCG80695.1"/>
    </source>
</evidence>
<keyword evidence="2" id="KW-1185">Reference proteome</keyword>
<dbReference type="EMBL" id="LT607752">
    <property type="protein sequence ID" value="SCG80695.1"/>
    <property type="molecule type" value="Genomic_DNA"/>
</dbReference>
<protein>
    <submittedName>
        <fullName evidence="1">Uncharacterized protein</fullName>
    </submittedName>
</protein>
<dbReference type="AlphaFoldDB" id="A0A109IL84"/>
<dbReference type="Proteomes" id="UP000198226">
    <property type="component" value="Chromosome I"/>
</dbReference>
<name>A0A109IL84_9ACTN</name>
<sequence>MDDPILTAVAVALSTRAVEGLTDAAREALASVMRLVRRKATEHRALRAALAAEPASGGGDDRAVAVRRALADAADHDPDFDQELRRRWATFHQTSVRADAVTNTVSGRVTGPVVQARDISGGVHLDLSAQQHPRR</sequence>
<organism evidence="1 2">
    <name type="scientific">Micromonospora rifamycinica</name>
    <dbReference type="NCBI Taxonomy" id="291594"/>
    <lineage>
        <taxon>Bacteria</taxon>
        <taxon>Bacillati</taxon>
        <taxon>Actinomycetota</taxon>
        <taxon>Actinomycetes</taxon>
        <taxon>Micromonosporales</taxon>
        <taxon>Micromonosporaceae</taxon>
        <taxon>Micromonospora</taxon>
    </lineage>
</organism>
<dbReference type="OrthoDB" id="4555377at2"/>
<reference evidence="2" key="1">
    <citation type="submission" date="2016-06" db="EMBL/GenBank/DDBJ databases">
        <authorList>
            <person name="Varghese N."/>
            <person name="Submissions Spin"/>
        </authorList>
    </citation>
    <scope>NUCLEOTIDE SEQUENCE [LARGE SCALE GENOMIC DNA]</scope>
    <source>
        <strain evidence="2">DSM 44983</strain>
    </source>
</reference>
<dbReference type="RefSeq" id="WP_067306813.1">
    <property type="nucleotide sequence ID" value="NZ_LRMV01000045.1"/>
</dbReference>
<proteinExistence type="predicted"/>
<accession>A0A109IL84</accession>
<gene>
    <name evidence="1" type="ORF">GA0070623_5169</name>
</gene>
<evidence type="ECO:0000313" key="2">
    <source>
        <dbReference type="Proteomes" id="UP000198226"/>
    </source>
</evidence>